<accession>H0QV57</accession>
<evidence type="ECO:0000313" key="9">
    <source>
        <dbReference type="Proteomes" id="UP000035034"/>
    </source>
</evidence>
<keyword evidence="7" id="KW-0503">Monooxygenase</keyword>
<dbReference type="GO" id="GO:0020037">
    <property type="term" value="F:heme binding"/>
    <property type="evidence" value="ECO:0007669"/>
    <property type="project" value="InterPro"/>
</dbReference>
<keyword evidence="9" id="KW-1185">Reference proteome</keyword>
<comment type="caution">
    <text evidence="8">The sequence shown here is derived from an EMBL/GenBank/DDBJ whole genome shotgun (WGS) entry which is preliminary data.</text>
</comment>
<dbReference type="EMBL" id="BAEH01000012">
    <property type="protein sequence ID" value="GAB16708.1"/>
    <property type="molecule type" value="Genomic_DNA"/>
</dbReference>
<dbReference type="STRING" id="1077974.GOEFS_012_00090"/>
<evidence type="ECO:0000256" key="4">
    <source>
        <dbReference type="ARBA" id="ARBA00022723"/>
    </source>
</evidence>
<dbReference type="GO" id="GO:0005506">
    <property type="term" value="F:iron ion binding"/>
    <property type="evidence" value="ECO:0007669"/>
    <property type="project" value="InterPro"/>
</dbReference>
<dbReference type="SUPFAM" id="SSF48264">
    <property type="entry name" value="Cytochrome P450"/>
    <property type="match status" value="1"/>
</dbReference>
<dbReference type="CDD" id="cd11033">
    <property type="entry name" value="CYP142-like"/>
    <property type="match status" value="1"/>
</dbReference>
<keyword evidence="5" id="KW-0560">Oxidoreductase</keyword>
<evidence type="ECO:0000313" key="8">
    <source>
        <dbReference type="EMBL" id="GAB16708.1"/>
    </source>
</evidence>
<keyword evidence="6" id="KW-0408">Iron</keyword>
<dbReference type="PANTHER" id="PTHR46696">
    <property type="entry name" value="P450, PUTATIVE (EUROFUNG)-RELATED"/>
    <property type="match status" value="1"/>
</dbReference>
<dbReference type="Pfam" id="PF00067">
    <property type="entry name" value="p450"/>
    <property type="match status" value="1"/>
</dbReference>
<dbReference type="GO" id="GO:0008395">
    <property type="term" value="F:steroid hydroxylase activity"/>
    <property type="evidence" value="ECO:0007669"/>
    <property type="project" value="TreeGrafter"/>
</dbReference>
<protein>
    <submittedName>
        <fullName evidence="8">Putative cytochrome P450</fullName>
    </submittedName>
</protein>
<dbReference type="Gene3D" id="1.10.630.10">
    <property type="entry name" value="Cytochrome P450"/>
    <property type="match status" value="1"/>
</dbReference>
<dbReference type="PRINTS" id="PR00359">
    <property type="entry name" value="BP450"/>
</dbReference>
<evidence type="ECO:0000256" key="7">
    <source>
        <dbReference type="ARBA" id="ARBA00023033"/>
    </source>
</evidence>
<comment type="similarity">
    <text evidence="2">Belongs to the cytochrome P450 family.</text>
</comment>
<gene>
    <name evidence="8" type="ORF">GOEFS_012_00090</name>
</gene>
<name>H0QV57_9ACTN</name>
<evidence type="ECO:0000256" key="1">
    <source>
        <dbReference type="ARBA" id="ARBA00001971"/>
    </source>
</evidence>
<keyword evidence="4" id="KW-0479">Metal-binding</keyword>
<dbReference type="PANTHER" id="PTHR46696:SF4">
    <property type="entry name" value="BIOTIN BIOSYNTHESIS CYTOCHROME P450"/>
    <property type="match status" value="1"/>
</dbReference>
<dbReference type="Proteomes" id="UP000035034">
    <property type="component" value="Unassembled WGS sequence"/>
</dbReference>
<evidence type="ECO:0000256" key="3">
    <source>
        <dbReference type="ARBA" id="ARBA00022617"/>
    </source>
</evidence>
<evidence type="ECO:0000256" key="5">
    <source>
        <dbReference type="ARBA" id="ARBA00023002"/>
    </source>
</evidence>
<organism evidence="8 9">
    <name type="scientific">Gordonia effusa NBRC 100432</name>
    <dbReference type="NCBI Taxonomy" id="1077974"/>
    <lineage>
        <taxon>Bacteria</taxon>
        <taxon>Bacillati</taxon>
        <taxon>Actinomycetota</taxon>
        <taxon>Actinomycetes</taxon>
        <taxon>Mycobacteriales</taxon>
        <taxon>Gordoniaceae</taxon>
        <taxon>Gordonia</taxon>
    </lineage>
</organism>
<dbReference type="AlphaFoldDB" id="H0QV57"/>
<evidence type="ECO:0000256" key="6">
    <source>
        <dbReference type="ARBA" id="ARBA00023004"/>
    </source>
</evidence>
<proteinExistence type="inferred from homology"/>
<dbReference type="InterPro" id="IPR001128">
    <property type="entry name" value="Cyt_P450"/>
</dbReference>
<comment type="cofactor">
    <cofactor evidence="1">
        <name>heme</name>
        <dbReference type="ChEBI" id="CHEBI:30413"/>
    </cofactor>
</comment>
<sequence>MTQAQDAPVDGSFMQQEGWDFTSPDLLVEGIPVKEFAELRKTAPVWWNAQAPGKGGGFHDGGYWVISKHAHIKEISKNNDDWATNTNGVIMRFEDDMTSEQIDITKALLINHDPPEHTRLRKLVSKAFTPRAVHGLEEKLDDAARKIVSDAAATGKGDFVHQVSVDLPLLAIADLLGVPESDRTKLFDWSNSMMNADDPEFTEDPQMASAEILGYGYNMAEQRRKNPAEDIVTALVNADIDGQSLDEIEFGYFFILLTVAGNETTRNAISLGMNAFLDNPDQWELFKKERPATAVDEIVRFATPVNCFQRTAKRDTEVGGVAIKEGQRVGMFYGSANYDDEVFDDPYSFNILRDPNPHVGFGGNGAHFCVGANLARMEINLMFNALADLVPDISKIEAPRRLRHGWINGVKELQVDYGVK</sequence>
<reference evidence="8 9" key="1">
    <citation type="submission" date="2011-12" db="EMBL/GenBank/DDBJ databases">
        <title>Whole genome shotgun sequence of Gordonia effusa NBRC 100432.</title>
        <authorList>
            <person name="Yoshida I."/>
            <person name="Takarada H."/>
            <person name="Hosoyama A."/>
            <person name="Tsuchikane K."/>
            <person name="Katsumata H."/>
            <person name="Yamazaki S."/>
            <person name="Fujita N."/>
        </authorList>
    </citation>
    <scope>NUCLEOTIDE SEQUENCE [LARGE SCALE GENOMIC DNA]</scope>
    <source>
        <strain evidence="8 9">NBRC 100432</strain>
    </source>
</reference>
<keyword evidence="3" id="KW-0349">Heme</keyword>
<dbReference type="eggNOG" id="COG2124">
    <property type="taxonomic scope" value="Bacteria"/>
</dbReference>
<dbReference type="GO" id="GO:0036199">
    <property type="term" value="F:cholest-4-en-3-one 26-monooxygenase activity"/>
    <property type="evidence" value="ECO:0007669"/>
    <property type="project" value="TreeGrafter"/>
</dbReference>
<dbReference type="InterPro" id="IPR002397">
    <property type="entry name" value="Cyt_P450_B"/>
</dbReference>
<evidence type="ECO:0000256" key="2">
    <source>
        <dbReference type="ARBA" id="ARBA00010617"/>
    </source>
</evidence>
<dbReference type="GO" id="GO:0006707">
    <property type="term" value="P:cholesterol catabolic process"/>
    <property type="evidence" value="ECO:0007669"/>
    <property type="project" value="TreeGrafter"/>
</dbReference>
<dbReference type="FunFam" id="1.10.630.10:FF:000018">
    <property type="entry name" value="Cytochrome P450 monooxygenase"/>
    <property type="match status" value="1"/>
</dbReference>
<dbReference type="InterPro" id="IPR036396">
    <property type="entry name" value="Cyt_P450_sf"/>
</dbReference>